<protein>
    <recommendedName>
        <fullName evidence="2">HTH arsR-type domain-containing protein</fullName>
    </recommendedName>
</protein>
<reference evidence="4" key="1">
    <citation type="submission" date="2020-01" db="EMBL/GenBank/DDBJ databases">
        <title>'Steroidobacter agaridevorans' sp. nov., agar-degrading bacteria isolated from rhizosphere soils.</title>
        <authorList>
            <person name="Ikenaga M."/>
            <person name="Kataoka M."/>
            <person name="Murouchi A."/>
            <person name="Katsuragi S."/>
            <person name="Sakai M."/>
        </authorList>
    </citation>
    <scope>NUCLEOTIDE SEQUENCE [LARGE SCALE GENOMIC DNA]</scope>
    <source>
        <strain evidence="4">YU21-B</strain>
    </source>
</reference>
<dbReference type="AlphaFoldDB" id="A0A829Y9G8"/>
<proteinExistence type="predicted"/>
<dbReference type="Gene3D" id="1.10.10.10">
    <property type="entry name" value="Winged helix-like DNA-binding domain superfamily/Winged helix DNA-binding domain"/>
    <property type="match status" value="1"/>
</dbReference>
<dbReference type="RefSeq" id="WP_161811707.1">
    <property type="nucleotide sequence ID" value="NZ_BLJN01000002.1"/>
</dbReference>
<dbReference type="InterPro" id="IPR036388">
    <property type="entry name" value="WH-like_DNA-bd_sf"/>
</dbReference>
<evidence type="ECO:0000313" key="4">
    <source>
        <dbReference type="Proteomes" id="UP000445000"/>
    </source>
</evidence>
<name>A0A829Y9G8_9GAMM</name>
<comment type="caution">
    <text evidence="3">The sequence shown here is derived from an EMBL/GenBank/DDBJ whole genome shotgun (WGS) entry which is preliminary data.</text>
</comment>
<dbReference type="InterPro" id="IPR011991">
    <property type="entry name" value="ArsR-like_HTH"/>
</dbReference>
<dbReference type="SUPFAM" id="SSF46785">
    <property type="entry name" value="Winged helix' DNA-binding domain"/>
    <property type="match status" value="1"/>
</dbReference>
<feature type="domain" description="HTH arsR-type" evidence="2">
    <location>
        <begin position="35"/>
        <end position="117"/>
    </location>
</feature>
<dbReference type="InterPro" id="IPR001845">
    <property type="entry name" value="HTH_ArsR_DNA-bd_dom"/>
</dbReference>
<dbReference type="Pfam" id="PF13601">
    <property type="entry name" value="HTH_34"/>
    <property type="match status" value="1"/>
</dbReference>
<accession>A0A829Y9G8</accession>
<gene>
    <name evidence="3" type="ORF">GCM10011487_19590</name>
</gene>
<dbReference type="InterPro" id="IPR036390">
    <property type="entry name" value="WH_DNA-bd_sf"/>
</dbReference>
<organism evidence="3 4">
    <name type="scientific">Steroidobacter agaridevorans</name>
    <dbReference type="NCBI Taxonomy" id="2695856"/>
    <lineage>
        <taxon>Bacteria</taxon>
        <taxon>Pseudomonadati</taxon>
        <taxon>Pseudomonadota</taxon>
        <taxon>Gammaproteobacteria</taxon>
        <taxon>Steroidobacterales</taxon>
        <taxon>Steroidobacteraceae</taxon>
        <taxon>Steroidobacter</taxon>
    </lineage>
</organism>
<dbReference type="EMBL" id="BLJN01000002">
    <property type="protein sequence ID" value="GFE79959.1"/>
    <property type="molecule type" value="Genomic_DNA"/>
</dbReference>
<dbReference type="PANTHER" id="PTHR37318:SF1">
    <property type="entry name" value="BSL7504 PROTEIN"/>
    <property type="match status" value="1"/>
</dbReference>
<evidence type="ECO:0000256" key="1">
    <source>
        <dbReference type="SAM" id="MobiDB-lite"/>
    </source>
</evidence>
<evidence type="ECO:0000313" key="3">
    <source>
        <dbReference type="EMBL" id="GFE79959.1"/>
    </source>
</evidence>
<dbReference type="CDD" id="cd00090">
    <property type="entry name" value="HTH_ARSR"/>
    <property type="match status" value="1"/>
</dbReference>
<dbReference type="GO" id="GO:0003700">
    <property type="term" value="F:DNA-binding transcription factor activity"/>
    <property type="evidence" value="ECO:0007669"/>
    <property type="project" value="InterPro"/>
</dbReference>
<dbReference type="SMART" id="SM00418">
    <property type="entry name" value="HTH_ARSR"/>
    <property type="match status" value="1"/>
</dbReference>
<keyword evidence="4" id="KW-1185">Reference proteome</keyword>
<evidence type="ECO:0000259" key="2">
    <source>
        <dbReference type="SMART" id="SM00418"/>
    </source>
</evidence>
<feature type="region of interest" description="Disordered" evidence="1">
    <location>
        <begin position="1"/>
        <end position="26"/>
    </location>
</feature>
<dbReference type="PANTHER" id="PTHR37318">
    <property type="entry name" value="BSL7504 PROTEIN"/>
    <property type="match status" value="1"/>
</dbReference>
<dbReference type="Proteomes" id="UP000445000">
    <property type="component" value="Unassembled WGS sequence"/>
</dbReference>
<dbReference type="InterPro" id="IPR027395">
    <property type="entry name" value="WH_DNA-bd_dom"/>
</dbReference>
<sequence length="128" mass="14402">MATKAKVRTPATASAHQQRKLATVASTTRDDGESKFERLIYERVRLGIMSALAVREEMTFNELKSLFNISDGNLGGHARKLEDAGYLTCTKSFEDRRPRTAYRITEQGRAALNRYLDHVEAVIRATRG</sequence>